<dbReference type="CDD" id="cd00024">
    <property type="entry name" value="CD_CSD"/>
    <property type="match status" value="1"/>
</dbReference>
<proteinExistence type="inferred from homology"/>
<evidence type="ECO:0000313" key="13">
    <source>
        <dbReference type="Proteomes" id="UP000789342"/>
    </source>
</evidence>
<dbReference type="InterPro" id="IPR002129">
    <property type="entry name" value="PyrdxlP-dep_de-COase"/>
</dbReference>
<dbReference type="Pfam" id="PF00282">
    <property type="entry name" value="Pyridoxal_deC"/>
    <property type="match status" value="1"/>
</dbReference>
<evidence type="ECO:0000256" key="9">
    <source>
        <dbReference type="SAM" id="MobiDB-lite"/>
    </source>
</evidence>
<dbReference type="InterPro" id="IPR000953">
    <property type="entry name" value="Chromo/chromo_shadow_dom"/>
</dbReference>
<feature type="compositionally biased region" description="Low complexity" evidence="9">
    <location>
        <begin position="460"/>
        <end position="485"/>
    </location>
</feature>
<evidence type="ECO:0000256" key="3">
    <source>
        <dbReference type="ARBA" id="ARBA00009533"/>
    </source>
</evidence>
<dbReference type="AlphaFoldDB" id="A0A9N9GK69"/>
<feature type="transmembrane region" description="Helical" evidence="10">
    <location>
        <begin position="741"/>
        <end position="765"/>
    </location>
</feature>
<evidence type="ECO:0000256" key="5">
    <source>
        <dbReference type="ARBA" id="ARBA00022898"/>
    </source>
</evidence>
<keyword evidence="10" id="KW-1133">Transmembrane helix</keyword>
<accession>A0A9N9GK69</accession>
<dbReference type="SUPFAM" id="SSF53383">
    <property type="entry name" value="PLP-dependent transferases"/>
    <property type="match status" value="1"/>
</dbReference>
<comment type="subcellular location">
    <subcellularLocation>
        <location evidence="2">Nucleus</location>
    </subcellularLocation>
</comment>
<comment type="cofactor">
    <cofactor evidence="1 8">
        <name>pyridoxal 5'-phosphate</name>
        <dbReference type="ChEBI" id="CHEBI:597326"/>
    </cofactor>
</comment>
<dbReference type="SMART" id="SM00298">
    <property type="entry name" value="CHROMO"/>
    <property type="match status" value="1"/>
</dbReference>
<evidence type="ECO:0000259" key="11">
    <source>
        <dbReference type="PROSITE" id="PS50013"/>
    </source>
</evidence>
<gene>
    <name evidence="12" type="ORF">AMORRO_LOCUS8256</name>
</gene>
<dbReference type="GO" id="GO:0005737">
    <property type="term" value="C:cytoplasm"/>
    <property type="evidence" value="ECO:0007669"/>
    <property type="project" value="TreeGrafter"/>
</dbReference>
<dbReference type="InterPro" id="IPR015424">
    <property type="entry name" value="PyrdxlP-dep_Trfase"/>
</dbReference>
<dbReference type="PANTHER" id="PTHR45677">
    <property type="entry name" value="GLUTAMATE DECARBOXYLASE-RELATED"/>
    <property type="match status" value="1"/>
</dbReference>
<evidence type="ECO:0000256" key="4">
    <source>
        <dbReference type="ARBA" id="ARBA00022793"/>
    </source>
</evidence>
<organism evidence="12 13">
    <name type="scientific">Acaulospora morrowiae</name>
    <dbReference type="NCBI Taxonomy" id="94023"/>
    <lineage>
        <taxon>Eukaryota</taxon>
        <taxon>Fungi</taxon>
        <taxon>Fungi incertae sedis</taxon>
        <taxon>Mucoromycota</taxon>
        <taxon>Glomeromycotina</taxon>
        <taxon>Glomeromycetes</taxon>
        <taxon>Diversisporales</taxon>
        <taxon>Acaulosporaceae</taxon>
        <taxon>Acaulospora</taxon>
    </lineage>
</organism>
<keyword evidence="7" id="KW-0539">Nucleus</keyword>
<keyword evidence="13" id="KW-1185">Reference proteome</keyword>
<dbReference type="GO" id="GO:0030170">
    <property type="term" value="F:pyridoxal phosphate binding"/>
    <property type="evidence" value="ECO:0007669"/>
    <property type="project" value="InterPro"/>
</dbReference>
<feature type="transmembrane region" description="Helical" evidence="10">
    <location>
        <begin position="677"/>
        <end position="695"/>
    </location>
</feature>
<feature type="compositionally biased region" description="Low complexity" evidence="9">
    <location>
        <begin position="425"/>
        <end position="453"/>
    </location>
</feature>
<dbReference type="Gene3D" id="3.90.1150.10">
    <property type="entry name" value="Aspartate Aminotransferase, domain 1"/>
    <property type="match status" value="1"/>
</dbReference>
<keyword evidence="6" id="KW-0456">Lyase</keyword>
<dbReference type="EMBL" id="CAJVPV010006883">
    <property type="protein sequence ID" value="CAG8611890.1"/>
    <property type="molecule type" value="Genomic_DNA"/>
</dbReference>
<keyword evidence="4" id="KW-0210">Decarboxylase</keyword>
<dbReference type="PROSITE" id="PS50013">
    <property type="entry name" value="CHROMO_2"/>
    <property type="match status" value="1"/>
</dbReference>
<dbReference type="PANTHER" id="PTHR45677:SF8">
    <property type="entry name" value="CYSTEINE SULFINIC ACID DECARBOXYLASE"/>
    <property type="match status" value="1"/>
</dbReference>
<evidence type="ECO:0000256" key="1">
    <source>
        <dbReference type="ARBA" id="ARBA00001933"/>
    </source>
</evidence>
<feature type="domain" description="Chromo" evidence="11">
    <location>
        <begin position="362"/>
        <end position="422"/>
    </location>
</feature>
<keyword evidence="5 8" id="KW-0663">Pyridoxal phosphate</keyword>
<evidence type="ECO:0000313" key="12">
    <source>
        <dbReference type="EMBL" id="CAG8611890.1"/>
    </source>
</evidence>
<dbReference type="OrthoDB" id="392571at2759"/>
<comment type="caution">
    <text evidence="12">The sequence shown here is derived from an EMBL/GenBank/DDBJ whole genome shotgun (WGS) entry which is preliminary data.</text>
</comment>
<dbReference type="Gene3D" id="2.40.50.40">
    <property type="match status" value="2"/>
</dbReference>
<evidence type="ECO:0000256" key="8">
    <source>
        <dbReference type="PIRSR" id="PIRSR602129-50"/>
    </source>
</evidence>
<dbReference type="Proteomes" id="UP000789342">
    <property type="component" value="Unassembled WGS sequence"/>
</dbReference>
<name>A0A9N9GK69_9GLOM</name>
<dbReference type="InterPro" id="IPR015422">
    <property type="entry name" value="PyrdxlP-dep_Trfase_small"/>
</dbReference>
<dbReference type="GO" id="GO:0016831">
    <property type="term" value="F:carboxy-lyase activity"/>
    <property type="evidence" value="ECO:0007669"/>
    <property type="project" value="UniProtKB-KW"/>
</dbReference>
<comment type="similarity">
    <text evidence="3">Belongs to the group II decarboxylase family.</text>
</comment>
<keyword evidence="10" id="KW-0812">Transmembrane</keyword>
<sequence>ETPFFVNATAGTTVLGAFDPLRAVGKIAKQYNIWFHVDGSWGGSVIFSEKHKYLLDGSNLADSIVINPHKMLGTPLQCSFLLAQNSQIFAHANSLGAEYLFHQGDSQYDLGDNTVGCGRKPDAVKLFIGWKIFGTEGYRARIEHLFLMSEYLSRRLKSNKRFRMVLKEHQNLQVCFWYVPEGIKEYWLVGENDENNGNGLRIKINGEDKVLLETSNSDNELKTNGESKNQREKNSWGNYLKEYKIFKCKLSNITKEIHHRIRKRGKYMFDYSPITLGNLELPSFFRVVINSQAINENFLDGLVEEIEQIGGEVVEWFVENGWESEWEDDEHEKTYFGTTESSDEDEDACQELESTESSKKFYEVEKILKHNYDDLKHCFEYYIKWKGWDPVFNSWVDERDLNARQLLDEYWSCNSRSGASRKNPLSRSGVGRSVSPSAQQKRPSSRSSSIQPSSKRRRQSPSPVRGRSKSGQRTTSRSQSRQRTNSRSREQFPSHSRSKRQHPGVLLNKDFYEGSNSVIIPEDDDDISSQCIYENDDSEVEPCPCRKSEDWEIDVTDIWRIDLNANNKLVVFLEWESGHVIPHPLRVVEERLPIKLAKYYRSILKFKLASDSYQYRELENYNQAIRIKDRFYNEVTSEEEYFTNYDQFGVKLYVWFWNVTLLSVINLTLGIFPQTTAIGLILSAIYAFTTSLNYFRGQPLTCPRPYNPEFYLNNGTYITPDIEVPLCNTCEYHLKAAVSSWVIVGLFVISFAYYYILLPFIILMYKMDEERSRIKKRKLVKRESEENEWIIRIKQKGDDNEPI</sequence>
<dbReference type="SUPFAM" id="SSF54160">
    <property type="entry name" value="Chromo domain-like"/>
    <property type="match status" value="2"/>
</dbReference>
<feature type="non-terminal residue" evidence="12">
    <location>
        <position position="803"/>
    </location>
</feature>
<evidence type="ECO:0000256" key="10">
    <source>
        <dbReference type="SAM" id="Phobius"/>
    </source>
</evidence>
<dbReference type="GO" id="GO:0005634">
    <property type="term" value="C:nucleus"/>
    <property type="evidence" value="ECO:0007669"/>
    <property type="project" value="UniProtKB-SubCell"/>
</dbReference>
<dbReference type="InterPro" id="IPR023780">
    <property type="entry name" value="Chromo_domain"/>
</dbReference>
<protein>
    <submittedName>
        <fullName evidence="12">9503_t:CDS:1</fullName>
    </submittedName>
</protein>
<feature type="modified residue" description="N6-(pyridoxal phosphate)lysine" evidence="8">
    <location>
        <position position="70"/>
    </location>
</feature>
<dbReference type="PROSITE" id="PS00598">
    <property type="entry name" value="CHROMO_1"/>
    <property type="match status" value="1"/>
</dbReference>
<dbReference type="InterPro" id="IPR015421">
    <property type="entry name" value="PyrdxlP-dep_Trfase_major"/>
</dbReference>
<dbReference type="Pfam" id="PF00385">
    <property type="entry name" value="Chromo"/>
    <property type="match status" value="1"/>
</dbReference>
<evidence type="ECO:0000256" key="7">
    <source>
        <dbReference type="ARBA" id="ARBA00023242"/>
    </source>
</evidence>
<evidence type="ECO:0000256" key="2">
    <source>
        <dbReference type="ARBA" id="ARBA00004123"/>
    </source>
</evidence>
<evidence type="ECO:0000256" key="6">
    <source>
        <dbReference type="ARBA" id="ARBA00023239"/>
    </source>
</evidence>
<feature type="transmembrane region" description="Helical" evidence="10">
    <location>
        <begin position="652"/>
        <end position="672"/>
    </location>
</feature>
<reference evidence="12" key="1">
    <citation type="submission" date="2021-06" db="EMBL/GenBank/DDBJ databases">
        <authorList>
            <person name="Kallberg Y."/>
            <person name="Tangrot J."/>
            <person name="Rosling A."/>
        </authorList>
    </citation>
    <scope>NUCLEOTIDE SEQUENCE</scope>
    <source>
        <strain evidence="12">CL551</strain>
    </source>
</reference>
<dbReference type="Gene3D" id="3.40.640.10">
    <property type="entry name" value="Type I PLP-dependent aspartate aminotransferase-like (Major domain)"/>
    <property type="match status" value="1"/>
</dbReference>
<feature type="region of interest" description="Disordered" evidence="9">
    <location>
        <begin position="415"/>
        <end position="506"/>
    </location>
</feature>
<dbReference type="InterPro" id="IPR016197">
    <property type="entry name" value="Chromo-like_dom_sf"/>
</dbReference>
<dbReference type="InterPro" id="IPR023779">
    <property type="entry name" value="Chromodomain_CS"/>
</dbReference>
<keyword evidence="10" id="KW-0472">Membrane</keyword>
<dbReference type="GO" id="GO:0019752">
    <property type="term" value="P:carboxylic acid metabolic process"/>
    <property type="evidence" value="ECO:0007669"/>
    <property type="project" value="InterPro"/>
</dbReference>